<keyword evidence="3" id="KW-1185">Reference proteome</keyword>
<protein>
    <submittedName>
        <fullName evidence="2">Uncharacterized protein</fullName>
    </submittedName>
</protein>
<name>A0AAD8V832_9PEZI</name>
<accession>A0AAD8V832</accession>
<evidence type="ECO:0000313" key="3">
    <source>
        <dbReference type="Proteomes" id="UP001230504"/>
    </source>
</evidence>
<organism evidence="2 3">
    <name type="scientific">Colletotrichum navitas</name>
    <dbReference type="NCBI Taxonomy" id="681940"/>
    <lineage>
        <taxon>Eukaryota</taxon>
        <taxon>Fungi</taxon>
        <taxon>Dikarya</taxon>
        <taxon>Ascomycota</taxon>
        <taxon>Pezizomycotina</taxon>
        <taxon>Sordariomycetes</taxon>
        <taxon>Hypocreomycetidae</taxon>
        <taxon>Glomerellales</taxon>
        <taxon>Glomerellaceae</taxon>
        <taxon>Colletotrichum</taxon>
        <taxon>Colletotrichum graminicola species complex</taxon>
    </lineage>
</organism>
<dbReference type="RefSeq" id="XP_060416343.1">
    <property type="nucleotide sequence ID" value="XM_060557314.1"/>
</dbReference>
<dbReference type="AlphaFoldDB" id="A0AAD8V832"/>
<feature type="region of interest" description="Disordered" evidence="1">
    <location>
        <begin position="97"/>
        <end position="118"/>
    </location>
</feature>
<gene>
    <name evidence="2" type="ORF">LY79DRAFT_547293</name>
</gene>
<comment type="caution">
    <text evidence="2">The sequence shown here is derived from an EMBL/GenBank/DDBJ whole genome shotgun (WGS) entry which is preliminary data.</text>
</comment>
<reference evidence="2" key="1">
    <citation type="submission" date="2021-06" db="EMBL/GenBank/DDBJ databases">
        <title>Comparative genomics, transcriptomics and evolutionary studies reveal genomic signatures of adaptation to plant cell wall in hemibiotrophic fungi.</title>
        <authorList>
            <consortium name="DOE Joint Genome Institute"/>
            <person name="Baroncelli R."/>
            <person name="Diaz J.F."/>
            <person name="Benocci T."/>
            <person name="Peng M."/>
            <person name="Battaglia E."/>
            <person name="Haridas S."/>
            <person name="Andreopoulos W."/>
            <person name="Labutti K."/>
            <person name="Pangilinan J."/>
            <person name="Floch G.L."/>
            <person name="Makela M.R."/>
            <person name="Henrissat B."/>
            <person name="Grigoriev I.V."/>
            <person name="Crouch J.A."/>
            <person name="De Vries R.P."/>
            <person name="Sukno S.A."/>
            <person name="Thon M.R."/>
        </authorList>
    </citation>
    <scope>NUCLEOTIDE SEQUENCE</scope>
    <source>
        <strain evidence="2">CBS 125086</strain>
    </source>
</reference>
<evidence type="ECO:0000313" key="2">
    <source>
        <dbReference type="EMBL" id="KAK1595296.1"/>
    </source>
</evidence>
<dbReference type="Proteomes" id="UP001230504">
    <property type="component" value="Unassembled WGS sequence"/>
</dbReference>
<dbReference type="GeneID" id="85441554"/>
<evidence type="ECO:0000256" key="1">
    <source>
        <dbReference type="SAM" id="MobiDB-lite"/>
    </source>
</evidence>
<sequence length="165" mass="18187">MEHICAAAVQVGVVEGRRSTSIQSAPARRSTAILHSGVVFVAWRTGCSAARTKHAQEPPGNRRRFLPLAAIRCARQAWCCPDGPSRAWWFSRFVRPKPPSPRTSTLRQGDRQKSGYKVKPKPADNVYQTMLVVKVTKVEAPSLGDKLRTCQVPYSLATTSTPPAY</sequence>
<proteinExistence type="predicted"/>
<dbReference type="EMBL" id="JAHLJV010000016">
    <property type="protein sequence ID" value="KAK1595296.1"/>
    <property type="molecule type" value="Genomic_DNA"/>
</dbReference>